<gene>
    <name evidence="2" type="ORF">Tci_013205</name>
</gene>
<comment type="caution">
    <text evidence="2">The sequence shown here is derived from an EMBL/GenBank/DDBJ whole genome shotgun (WGS) entry which is preliminary data.</text>
</comment>
<protein>
    <submittedName>
        <fullName evidence="2">Uncharacterized protein</fullName>
    </submittedName>
</protein>
<feature type="compositionally biased region" description="Basic and acidic residues" evidence="1">
    <location>
        <begin position="90"/>
        <end position="111"/>
    </location>
</feature>
<dbReference type="EMBL" id="BKCJ010001409">
    <property type="protein sequence ID" value="GEU41227.1"/>
    <property type="molecule type" value="Genomic_DNA"/>
</dbReference>
<name>A0A6L2JXG8_TANCI</name>
<proteinExistence type="predicted"/>
<accession>A0A6L2JXG8</accession>
<evidence type="ECO:0000313" key="2">
    <source>
        <dbReference type="EMBL" id="GEU41227.1"/>
    </source>
</evidence>
<sequence length="126" mass="14189">MNMVECAVMKLVKLISAYQTISIHIIFIDNALDIREQPSGTDEGAGDKPEVLDAPRYNIESEEESWTFSQGDDDTGNANEESDKNDESEETKSDNDGDDLTHPNLSADDKEKKRKKKMMMKYLLIG</sequence>
<feature type="compositionally biased region" description="Acidic residues" evidence="1">
    <location>
        <begin position="60"/>
        <end position="75"/>
    </location>
</feature>
<feature type="region of interest" description="Disordered" evidence="1">
    <location>
        <begin position="36"/>
        <end position="115"/>
    </location>
</feature>
<organism evidence="2">
    <name type="scientific">Tanacetum cinerariifolium</name>
    <name type="common">Dalmatian daisy</name>
    <name type="synonym">Chrysanthemum cinerariifolium</name>
    <dbReference type="NCBI Taxonomy" id="118510"/>
    <lineage>
        <taxon>Eukaryota</taxon>
        <taxon>Viridiplantae</taxon>
        <taxon>Streptophyta</taxon>
        <taxon>Embryophyta</taxon>
        <taxon>Tracheophyta</taxon>
        <taxon>Spermatophyta</taxon>
        <taxon>Magnoliopsida</taxon>
        <taxon>eudicotyledons</taxon>
        <taxon>Gunneridae</taxon>
        <taxon>Pentapetalae</taxon>
        <taxon>asterids</taxon>
        <taxon>campanulids</taxon>
        <taxon>Asterales</taxon>
        <taxon>Asteraceae</taxon>
        <taxon>Asteroideae</taxon>
        <taxon>Anthemideae</taxon>
        <taxon>Anthemidinae</taxon>
        <taxon>Tanacetum</taxon>
    </lineage>
</organism>
<dbReference type="AlphaFoldDB" id="A0A6L2JXG8"/>
<evidence type="ECO:0000256" key="1">
    <source>
        <dbReference type="SAM" id="MobiDB-lite"/>
    </source>
</evidence>
<reference evidence="2" key="1">
    <citation type="journal article" date="2019" name="Sci. Rep.">
        <title>Draft genome of Tanacetum cinerariifolium, the natural source of mosquito coil.</title>
        <authorList>
            <person name="Yamashiro T."/>
            <person name="Shiraishi A."/>
            <person name="Satake H."/>
            <person name="Nakayama K."/>
        </authorList>
    </citation>
    <scope>NUCLEOTIDE SEQUENCE</scope>
</reference>